<evidence type="ECO:0000313" key="4">
    <source>
        <dbReference type="Proteomes" id="UP000011645"/>
    </source>
</evidence>
<dbReference type="Pfam" id="PF26425">
    <property type="entry name" value="PIN_halo"/>
    <property type="match status" value="1"/>
</dbReference>
<evidence type="ECO:0000313" key="2">
    <source>
        <dbReference type="EMBL" id="ELY41561.1"/>
    </source>
</evidence>
<evidence type="ECO:0000313" key="3">
    <source>
        <dbReference type="Proteomes" id="UP000000390"/>
    </source>
</evidence>
<reference evidence="1 3" key="1">
    <citation type="journal article" date="2010" name="J. Bacteriol.">
        <title>Complete genome sequence of Halalkalicoccus jeotgali B3(T), an extremely halophilic archaeon.</title>
        <authorList>
            <person name="Roh S.W."/>
            <person name="Nam Y.D."/>
            <person name="Nam S.H."/>
            <person name="Choi S.H."/>
            <person name="Park H.S."/>
            <person name="Bae J.W."/>
        </authorList>
    </citation>
    <scope>NUCLEOTIDE SEQUENCE [LARGE SCALE GENOMIC DNA]</scope>
    <source>
        <strain evidence="1">B3</strain>
        <strain evidence="3">DSM 18796 / CECT 7217 / JCM 14584 / KCTC 4019 / B3</strain>
        <plasmid evidence="3">2</plasmid>
    </source>
</reference>
<dbReference type="PATRIC" id="fig|795797.18.peg.3618"/>
<dbReference type="Proteomes" id="UP000000390">
    <property type="component" value="Plasmid 2"/>
</dbReference>
<dbReference type="EMBL" id="CP002064">
    <property type="protein sequence ID" value="ADJ17070.1"/>
    <property type="molecule type" value="Genomic_DNA"/>
</dbReference>
<geneLocation type="plasmid" evidence="1 3">
    <name>2</name>
</geneLocation>
<accession>D8JCG3</accession>
<dbReference type="Proteomes" id="UP000011645">
    <property type="component" value="Unassembled WGS sequence"/>
</dbReference>
<dbReference type="eggNOG" id="arCOG04497">
    <property type="taxonomic scope" value="Archaea"/>
</dbReference>
<keyword evidence="1" id="KW-0614">Plasmid</keyword>
<dbReference type="InterPro" id="IPR058703">
    <property type="entry name" value="PIN-containing"/>
</dbReference>
<sequence length="172" mass="18428">MTPRSDSTAWVADSGLFIACGRQENTKYTALERFATQNHITLIIPQHVYEELTGAPAQSTPGQIPIDSAITSGWVTVAEELDYTNSTIATVMDRTRSYIANSSNRPEDQIERADTALAGIAVQLLLQGSAPSVCLVTTDTDAGQGIVTAVEAAGFTDQITFKDGFELIESIT</sequence>
<organism evidence="1 3">
    <name type="scientific">Halalkalicoccus jeotgali (strain DSM 18796 / CECT 7217 / JCM 14584 / KCTC 4019 / B3)</name>
    <dbReference type="NCBI Taxonomy" id="795797"/>
    <lineage>
        <taxon>Archaea</taxon>
        <taxon>Methanobacteriati</taxon>
        <taxon>Methanobacteriota</taxon>
        <taxon>Stenosarchaea group</taxon>
        <taxon>Halobacteria</taxon>
        <taxon>Halobacteriales</taxon>
        <taxon>Halococcaceae</taxon>
        <taxon>Halalkalicoccus</taxon>
    </lineage>
</organism>
<dbReference type="GeneID" id="9421517"/>
<dbReference type="HOGENOM" id="CLU_113180_0_0_2"/>
<dbReference type="RefSeq" id="WP_008413742.1">
    <property type="nucleotide sequence ID" value="NC_014299.1"/>
</dbReference>
<keyword evidence="4" id="KW-1185">Reference proteome</keyword>
<dbReference type="EMBL" id="AOHV01000003">
    <property type="protein sequence ID" value="ELY41561.1"/>
    <property type="molecule type" value="Genomic_DNA"/>
</dbReference>
<dbReference type="AlphaFoldDB" id="D8JCG3"/>
<dbReference type="KEGG" id="hje:HacjB3_18653"/>
<evidence type="ECO:0000313" key="1">
    <source>
        <dbReference type="EMBL" id="ADJ17070.1"/>
    </source>
</evidence>
<protein>
    <recommendedName>
        <fullName evidence="5">PIN domain-containing protein</fullName>
    </recommendedName>
</protein>
<dbReference type="OrthoDB" id="198445at2157"/>
<evidence type="ECO:0008006" key="5">
    <source>
        <dbReference type="Google" id="ProtNLM"/>
    </source>
</evidence>
<reference evidence="2 4" key="2">
    <citation type="journal article" date="2014" name="PLoS Genet.">
        <title>Phylogenetically driven sequencing of extremely halophilic archaea reveals strategies for static and dynamic osmo-response.</title>
        <authorList>
            <person name="Becker E.A."/>
            <person name="Seitzer P.M."/>
            <person name="Tritt A."/>
            <person name="Larsen D."/>
            <person name="Krusor M."/>
            <person name="Yao A.I."/>
            <person name="Wu D."/>
            <person name="Madern D."/>
            <person name="Eisen J.A."/>
            <person name="Darling A.E."/>
            <person name="Facciotti M.T."/>
        </authorList>
    </citation>
    <scope>NUCLEOTIDE SEQUENCE [LARGE SCALE GENOMIC DNA]</scope>
    <source>
        <strain evidence="2">B3</strain>
        <strain evidence="4">DSM 18796 / CECT 7217 / JCM 14584 / KCTC 4019 / B3</strain>
    </source>
</reference>
<proteinExistence type="predicted"/>
<gene>
    <name evidence="1" type="ordered locus">HacjB3_18653</name>
    <name evidence="2" type="ORF">C497_00770</name>
</gene>
<name>D8JCG3_HALJB</name>